<evidence type="ECO:0000313" key="2">
    <source>
        <dbReference type="EMBL" id="MDR7340237.1"/>
    </source>
</evidence>
<name>A0A9X3PL11_9ACTN</name>
<evidence type="ECO:0000313" key="1">
    <source>
        <dbReference type="EMBL" id="MDA1386772.1"/>
    </source>
</evidence>
<dbReference type="Proteomes" id="UP001183604">
    <property type="component" value="Unassembled WGS sequence"/>
</dbReference>
<comment type="caution">
    <text evidence="1">The sequence shown here is derived from an EMBL/GenBank/DDBJ whole genome shotgun (WGS) entry which is preliminary data.</text>
</comment>
<evidence type="ECO:0000313" key="3">
    <source>
        <dbReference type="Proteomes" id="UP001145799"/>
    </source>
</evidence>
<dbReference type="RefSeq" id="WP_270123254.1">
    <property type="nucleotide sequence ID" value="NZ_BAAAOM010000003.1"/>
</dbReference>
<dbReference type="Proteomes" id="UP001145799">
    <property type="component" value="Unassembled WGS sequence"/>
</dbReference>
<reference evidence="1" key="1">
    <citation type="submission" date="2022-12" db="EMBL/GenBank/DDBJ databases">
        <title>Gycomyces niveus sp.nov., a novel actinomycete isolated from soil in Shouguang.</title>
        <authorList>
            <person name="Yang X."/>
        </authorList>
    </citation>
    <scope>NUCLEOTIDE SEQUENCE</scope>
    <source>
        <strain evidence="1">DSM 44724</strain>
    </source>
</reference>
<accession>A0A9X3PL11</accession>
<dbReference type="EMBL" id="JAPZVQ010000011">
    <property type="protein sequence ID" value="MDA1386772.1"/>
    <property type="molecule type" value="Genomic_DNA"/>
</dbReference>
<organism evidence="1 3">
    <name type="scientific">Glycomyces lechevalierae</name>
    <dbReference type="NCBI Taxonomy" id="256034"/>
    <lineage>
        <taxon>Bacteria</taxon>
        <taxon>Bacillati</taxon>
        <taxon>Actinomycetota</taxon>
        <taxon>Actinomycetes</taxon>
        <taxon>Glycomycetales</taxon>
        <taxon>Glycomycetaceae</taxon>
        <taxon>Glycomyces</taxon>
    </lineage>
</organism>
<proteinExistence type="predicted"/>
<keyword evidence="4" id="KW-1185">Reference proteome</keyword>
<dbReference type="AlphaFoldDB" id="A0A9X3PL11"/>
<evidence type="ECO:0000313" key="4">
    <source>
        <dbReference type="Proteomes" id="UP001183604"/>
    </source>
</evidence>
<sequence length="107" mass="12574">MRADELIGRRVHAPGSRRRYVIDVRTRTEDGRLVVDGLIVGRHHWRMFGHEHRREHGPILMRRIVETLHRDTRYAPWGDLELDGDTVRLTRDWDDLPHLPGLDASQG</sequence>
<dbReference type="EMBL" id="JAVDYD010000001">
    <property type="protein sequence ID" value="MDR7340237.1"/>
    <property type="molecule type" value="Genomic_DNA"/>
</dbReference>
<gene>
    <name evidence="2" type="ORF">J2S69_003956</name>
    <name evidence="1" type="ORF">O2L01_17365</name>
</gene>
<protein>
    <submittedName>
        <fullName evidence="1">Uncharacterized protein</fullName>
    </submittedName>
</protein>
<reference evidence="2 4" key="2">
    <citation type="submission" date="2023-07" db="EMBL/GenBank/DDBJ databases">
        <title>Sequencing the genomes of 1000 actinobacteria strains.</title>
        <authorList>
            <person name="Klenk H.-P."/>
        </authorList>
    </citation>
    <scope>NUCLEOTIDE SEQUENCE [LARGE SCALE GENOMIC DNA]</scope>
    <source>
        <strain evidence="2 4">DSM 44724</strain>
    </source>
</reference>